<dbReference type="GO" id="GO:0006508">
    <property type="term" value="P:proteolysis"/>
    <property type="evidence" value="ECO:0007669"/>
    <property type="project" value="UniProtKB-KW"/>
</dbReference>
<dbReference type="InterPro" id="IPR017439">
    <property type="entry name" value="Amidohydrolase"/>
</dbReference>
<keyword evidence="8" id="KW-0464">Manganese</keyword>
<evidence type="ECO:0000256" key="5">
    <source>
        <dbReference type="ARBA" id="ARBA00022801"/>
    </source>
</evidence>
<dbReference type="Pfam" id="PF01546">
    <property type="entry name" value="Peptidase_M20"/>
    <property type="match status" value="1"/>
</dbReference>
<feature type="binding site" evidence="8">
    <location>
        <position position="106"/>
    </location>
    <ligand>
        <name>Mn(2+)</name>
        <dbReference type="ChEBI" id="CHEBI:29035"/>
        <label>2</label>
    </ligand>
</feature>
<dbReference type="FunFam" id="3.30.70.360:FF:000014">
    <property type="entry name" value="N-acyl-L-amino acid amidohydrolase"/>
    <property type="match status" value="1"/>
</dbReference>
<dbReference type="NCBIfam" id="NF040868">
    <property type="entry name" value="carboxypep_CpsA"/>
    <property type="match status" value="1"/>
</dbReference>
<evidence type="ECO:0000313" key="10">
    <source>
        <dbReference type="EMBL" id="EZQ01915.1"/>
    </source>
</evidence>
<comment type="caution">
    <text evidence="10">The sequence shown here is derived from an EMBL/GenBank/DDBJ whole genome shotgun (WGS) entry which is preliminary data.</text>
</comment>
<evidence type="ECO:0000256" key="6">
    <source>
        <dbReference type="ARBA" id="ARBA00023049"/>
    </source>
</evidence>
<dbReference type="InterPro" id="IPR002933">
    <property type="entry name" value="Peptidase_M20"/>
</dbReference>
<dbReference type="Gene3D" id="3.40.630.10">
    <property type="entry name" value="Zn peptidases"/>
    <property type="match status" value="1"/>
</dbReference>
<dbReference type="GO" id="GO:0046872">
    <property type="term" value="F:metal ion binding"/>
    <property type="evidence" value="ECO:0007669"/>
    <property type="project" value="UniProtKB-KW"/>
</dbReference>
<sequence length="394" mass="43040">MAKNLLDQAKEIEPKVISIRRIIHETPELAYQENNTASLVENELKRLGIDVKRGVGLPTAVIGELDTGKEGKTVALRADMDALPIEEMTDLPFKSKVKGIMHACGHDTHVAMLLGAAELISRNKDLLSGKVKFIFQPAEEEGSIGGAKPLIEAGVLNDVDYVFGLHVSNSYPSKAFITRKGAFMAIPDSFKIIIRGKSGHASAPHNTVDPVFISAQIVTALQAVRSRITDPVQPFVLSITTIHAGTKDNIIPDEAIMEGTIRSLDYKVREKAITYTKKIVESICTGFDAKCEVTFSQDVYPLTVNHPEVTDEVMDHLKHIPGSVVLEGDPILGAEDFSRYLQVKPGTFIFLGTRNENTGSIHPNHSSKFTVDEDVLKYGSTALALLAIAFSRKK</sequence>
<dbReference type="GO" id="GO:0004180">
    <property type="term" value="F:carboxypeptidase activity"/>
    <property type="evidence" value="ECO:0007669"/>
    <property type="project" value="UniProtKB-KW"/>
</dbReference>
<dbReference type="MEROPS" id="M20.008"/>
<reference evidence="10 11" key="1">
    <citation type="submission" date="2014-03" db="EMBL/GenBank/DDBJ databases">
        <title>Draft genome sequence of the novel thermoacidophilic archaea Acidianus copahuensis ALE1 strain, isolated from Copahue volcanic area in Neuquen Argentina.</title>
        <authorList>
            <person name="Urbieta M.S."/>
            <person name="Rascovan N."/>
            <person name="Castro C."/>
            <person name="Revale S."/>
            <person name="Giaveno M.A."/>
            <person name="Vazquez M.P."/>
            <person name="Donati E.R."/>
        </authorList>
    </citation>
    <scope>NUCLEOTIDE SEQUENCE [LARGE SCALE GENOMIC DNA]</scope>
    <source>
        <strain evidence="10 11">ALE1</strain>
    </source>
</reference>
<dbReference type="Gene3D" id="3.30.70.360">
    <property type="match status" value="1"/>
</dbReference>
<dbReference type="InterPro" id="IPR036264">
    <property type="entry name" value="Bact_exopeptidase_dim_dom"/>
</dbReference>
<dbReference type="EMBL" id="JFZT01000059">
    <property type="protein sequence ID" value="EZQ01915.1"/>
    <property type="molecule type" value="Genomic_DNA"/>
</dbReference>
<evidence type="ECO:0000256" key="7">
    <source>
        <dbReference type="ARBA" id="ARBA00056511"/>
    </source>
</evidence>
<evidence type="ECO:0000259" key="9">
    <source>
        <dbReference type="Pfam" id="PF07687"/>
    </source>
</evidence>
<dbReference type="GO" id="GO:0008237">
    <property type="term" value="F:metallopeptidase activity"/>
    <property type="evidence" value="ECO:0007669"/>
    <property type="project" value="UniProtKB-KW"/>
</dbReference>
<dbReference type="Pfam" id="PF07687">
    <property type="entry name" value="M20_dimer"/>
    <property type="match status" value="1"/>
</dbReference>
<keyword evidence="8" id="KW-0479">Metal-binding</keyword>
<keyword evidence="3" id="KW-0121">Carboxypeptidase</keyword>
<name>A0A031LKB1_9CREN</name>
<keyword evidence="5" id="KW-0378">Hydrolase</keyword>
<dbReference type="InterPro" id="IPR053493">
    <property type="entry name" value="Thermostable_CP"/>
</dbReference>
<comment type="function">
    <text evidence="7">Can release basic, acidic, aromatic, and, to a lesser extent, aliphatic amino acids.</text>
</comment>
<protein>
    <submittedName>
        <fullName evidence="10">Peptidase M20</fullName>
    </submittedName>
</protein>
<comment type="subunit">
    <text evidence="2">Homotetramer.</text>
</comment>
<feature type="binding site" evidence="8">
    <location>
        <position position="104"/>
    </location>
    <ligand>
        <name>Mn(2+)</name>
        <dbReference type="ChEBI" id="CHEBI:29035"/>
        <label>2</label>
    </ligand>
</feature>
<gene>
    <name evidence="10" type="ORF">CM19_11855</name>
</gene>
<dbReference type="NCBIfam" id="TIGR01891">
    <property type="entry name" value="amidohydrolases"/>
    <property type="match status" value="1"/>
</dbReference>
<comment type="similarity">
    <text evidence="1">Belongs to the peptidase M20 family.</text>
</comment>
<keyword evidence="6" id="KW-0482">Metalloprotease</keyword>
<evidence type="ECO:0000256" key="4">
    <source>
        <dbReference type="ARBA" id="ARBA00022670"/>
    </source>
</evidence>
<feature type="binding site" evidence="8">
    <location>
        <position position="365"/>
    </location>
    <ligand>
        <name>Mn(2+)</name>
        <dbReference type="ChEBI" id="CHEBI:29035"/>
        <label>2</label>
    </ligand>
</feature>
<dbReference type="AlphaFoldDB" id="A0A031LKB1"/>
<dbReference type="Proteomes" id="UP000024332">
    <property type="component" value="Unassembled WGS sequence"/>
</dbReference>
<keyword evidence="11" id="KW-1185">Reference proteome</keyword>
<dbReference type="PIRSF" id="PIRSF005962">
    <property type="entry name" value="Pept_M20D_amidohydro"/>
    <property type="match status" value="1"/>
</dbReference>
<evidence type="ECO:0000313" key="11">
    <source>
        <dbReference type="Proteomes" id="UP000024332"/>
    </source>
</evidence>
<organism evidence="10 11">
    <name type="scientific">Candidatus Acidianus copahuensis</name>
    <dbReference type="NCBI Taxonomy" id="1160895"/>
    <lineage>
        <taxon>Archaea</taxon>
        <taxon>Thermoproteota</taxon>
        <taxon>Thermoprotei</taxon>
        <taxon>Sulfolobales</taxon>
        <taxon>Sulfolobaceae</taxon>
        <taxon>Acidianus</taxon>
    </lineage>
</organism>
<proteinExistence type="inferred from homology"/>
<keyword evidence="4" id="KW-0645">Protease</keyword>
<dbReference type="STRING" id="1160895.CM19_11855"/>
<evidence type="ECO:0000256" key="3">
    <source>
        <dbReference type="ARBA" id="ARBA00022645"/>
    </source>
</evidence>
<evidence type="ECO:0000256" key="8">
    <source>
        <dbReference type="PIRSR" id="PIRSR005962-1"/>
    </source>
</evidence>
<dbReference type="InterPro" id="IPR011650">
    <property type="entry name" value="Peptidase_M20_dimer"/>
</dbReference>
<dbReference type="PANTHER" id="PTHR11014:SF63">
    <property type="entry name" value="METALLOPEPTIDASE, PUTATIVE (AFU_ORTHOLOGUE AFUA_6G09600)-RELATED"/>
    <property type="match status" value="1"/>
</dbReference>
<feature type="domain" description="Peptidase M20 dimerisation" evidence="9">
    <location>
        <begin position="189"/>
        <end position="282"/>
    </location>
</feature>
<dbReference type="SUPFAM" id="SSF55031">
    <property type="entry name" value="Bacterial exopeptidase dimerisation domain"/>
    <property type="match status" value="1"/>
</dbReference>
<comment type="cofactor">
    <cofactor evidence="8">
        <name>Mn(2+)</name>
        <dbReference type="ChEBI" id="CHEBI:29035"/>
    </cofactor>
    <text evidence="8">The Mn(2+) ion enhances activity.</text>
</comment>
<dbReference type="PANTHER" id="PTHR11014">
    <property type="entry name" value="PEPTIDASE M20 FAMILY MEMBER"/>
    <property type="match status" value="1"/>
</dbReference>
<feature type="binding site" evidence="8">
    <location>
        <position position="166"/>
    </location>
    <ligand>
        <name>Mn(2+)</name>
        <dbReference type="ChEBI" id="CHEBI:29035"/>
        <label>2</label>
    </ligand>
</feature>
<evidence type="ECO:0000256" key="1">
    <source>
        <dbReference type="ARBA" id="ARBA00006153"/>
    </source>
</evidence>
<evidence type="ECO:0000256" key="2">
    <source>
        <dbReference type="ARBA" id="ARBA00011881"/>
    </source>
</evidence>
<dbReference type="SUPFAM" id="SSF53187">
    <property type="entry name" value="Zn-dependent exopeptidases"/>
    <property type="match status" value="1"/>
</dbReference>
<accession>A0A031LKB1</accession>
<feature type="binding site" evidence="8">
    <location>
        <position position="140"/>
    </location>
    <ligand>
        <name>Mn(2+)</name>
        <dbReference type="ChEBI" id="CHEBI:29035"/>
        <label>2</label>
    </ligand>
</feature>